<name>A0A5M8PCG6_9LECA</name>
<keyword evidence="2" id="KW-1133">Transmembrane helix</keyword>
<evidence type="ECO:0000256" key="1">
    <source>
        <dbReference type="SAM" id="MobiDB-lite"/>
    </source>
</evidence>
<comment type="caution">
    <text evidence="3">The sequence shown here is derived from an EMBL/GenBank/DDBJ whole genome shotgun (WGS) entry which is preliminary data.</text>
</comment>
<feature type="compositionally biased region" description="Polar residues" evidence="1">
    <location>
        <begin position="64"/>
        <end position="82"/>
    </location>
</feature>
<gene>
    <name evidence="3" type="ORF">FRX48_09560</name>
</gene>
<feature type="transmembrane region" description="Helical" evidence="2">
    <location>
        <begin position="20"/>
        <end position="40"/>
    </location>
</feature>
<sequence>MNSTLASKEGKSVALKIQGWVPLLMARMLFLASGIVTATYSGSSPEGLSSITILVTVPRAMSNYDSSPRSTAESKATDTHNCLGSVEP</sequence>
<reference evidence="3 4" key="1">
    <citation type="submission" date="2019-09" db="EMBL/GenBank/DDBJ databases">
        <title>The hologenome of the rock-dwelling lichen Lasallia pustulata.</title>
        <authorList>
            <person name="Greshake Tzovaras B."/>
            <person name="Segers F."/>
            <person name="Bicker A."/>
            <person name="Dal Grande F."/>
            <person name="Otte J."/>
            <person name="Hankeln T."/>
            <person name="Schmitt I."/>
            <person name="Ebersberger I."/>
        </authorList>
    </citation>
    <scope>NUCLEOTIDE SEQUENCE [LARGE SCALE GENOMIC DNA]</scope>
    <source>
        <strain evidence="3">A1-1</strain>
    </source>
</reference>
<keyword evidence="2" id="KW-0472">Membrane</keyword>
<dbReference type="Proteomes" id="UP000324767">
    <property type="component" value="Unassembled WGS sequence"/>
</dbReference>
<organism evidence="3 4">
    <name type="scientific">Lasallia pustulata</name>
    <dbReference type="NCBI Taxonomy" id="136370"/>
    <lineage>
        <taxon>Eukaryota</taxon>
        <taxon>Fungi</taxon>
        <taxon>Dikarya</taxon>
        <taxon>Ascomycota</taxon>
        <taxon>Pezizomycotina</taxon>
        <taxon>Lecanoromycetes</taxon>
        <taxon>OSLEUM clade</taxon>
        <taxon>Umbilicariomycetidae</taxon>
        <taxon>Umbilicariales</taxon>
        <taxon>Umbilicariaceae</taxon>
        <taxon>Lasallia</taxon>
    </lineage>
</organism>
<protein>
    <submittedName>
        <fullName evidence="3">Uncharacterized protein</fullName>
    </submittedName>
</protein>
<dbReference type="EMBL" id="VXIT01000024">
    <property type="protein sequence ID" value="KAA6406628.1"/>
    <property type="molecule type" value="Genomic_DNA"/>
</dbReference>
<feature type="region of interest" description="Disordered" evidence="1">
    <location>
        <begin position="64"/>
        <end position="88"/>
    </location>
</feature>
<accession>A0A5M8PCG6</accession>
<dbReference type="AlphaFoldDB" id="A0A5M8PCG6"/>
<proteinExistence type="predicted"/>
<keyword evidence="2" id="KW-0812">Transmembrane</keyword>
<evidence type="ECO:0000313" key="4">
    <source>
        <dbReference type="Proteomes" id="UP000324767"/>
    </source>
</evidence>
<evidence type="ECO:0000313" key="3">
    <source>
        <dbReference type="EMBL" id="KAA6406628.1"/>
    </source>
</evidence>
<evidence type="ECO:0000256" key="2">
    <source>
        <dbReference type="SAM" id="Phobius"/>
    </source>
</evidence>